<gene>
    <name evidence="1" type="ORF">S12H4_61469</name>
</gene>
<reference evidence="1" key="1">
    <citation type="journal article" date="2014" name="Front. Microbiol.">
        <title>High frequency of phylogenetically diverse reductive dehalogenase-homologous genes in deep subseafloor sedimentary metagenomes.</title>
        <authorList>
            <person name="Kawai M."/>
            <person name="Futagami T."/>
            <person name="Toyoda A."/>
            <person name="Takaki Y."/>
            <person name="Nishi S."/>
            <person name="Hori S."/>
            <person name="Arai W."/>
            <person name="Tsubouchi T."/>
            <person name="Morono Y."/>
            <person name="Uchiyama I."/>
            <person name="Ito T."/>
            <person name="Fujiyama A."/>
            <person name="Inagaki F."/>
            <person name="Takami H."/>
        </authorList>
    </citation>
    <scope>NUCLEOTIDE SEQUENCE</scope>
    <source>
        <strain evidence="1">Expedition CK06-06</strain>
    </source>
</reference>
<proteinExistence type="predicted"/>
<evidence type="ECO:0000313" key="1">
    <source>
        <dbReference type="EMBL" id="GAJ20642.1"/>
    </source>
</evidence>
<feature type="non-terminal residue" evidence="1">
    <location>
        <position position="115"/>
    </location>
</feature>
<dbReference type="EMBL" id="BARW01040811">
    <property type="protein sequence ID" value="GAJ20642.1"/>
    <property type="molecule type" value="Genomic_DNA"/>
</dbReference>
<sequence>FGQGLAGLKQLQRAVEKNKDIIEIAYKFLNPQSNMPPIENWDDWIKAQEAGMVPRPNEKILGMDAGELLMNFLEGKINIGKKTTKPKDAPPEDELVGFSPDQEKIVIKAKGEFRP</sequence>
<organism evidence="1">
    <name type="scientific">marine sediment metagenome</name>
    <dbReference type="NCBI Taxonomy" id="412755"/>
    <lineage>
        <taxon>unclassified sequences</taxon>
        <taxon>metagenomes</taxon>
        <taxon>ecological metagenomes</taxon>
    </lineage>
</organism>
<accession>X1VM89</accession>
<protein>
    <submittedName>
        <fullName evidence="1">Uncharacterized protein</fullName>
    </submittedName>
</protein>
<name>X1VM89_9ZZZZ</name>
<feature type="non-terminal residue" evidence="1">
    <location>
        <position position="1"/>
    </location>
</feature>
<dbReference type="AlphaFoldDB" id="X1VM89"/>
<comment type="caution">
    <text evidence="1">The sequence shown here is derived from an EMBL/GenBank/DDBJ whole genome shotgun (WGS) entry which is preliminary data.</text>
</comment>